<keyword evidence="1" id="KW-0479">Metal-binding</keyword>
<name>A0A4R7JA04_9ACTN</name>
<gene>
    <name evidence="6" type="ORF">CLV29_2042</name>
</gene>
<organism evidence="6 7">
    <name type="scientific">Naumannella halotolerans</name>
    <dbReference type="NCBI Taxonomy" id="993414"/>
    <lineage>
        <taxon>Bacteria</taxon>
        <taxon>Bacillati</taxon>
        <taxon>Actinomycetota</taxon>
        <taxon>Actinomycetes</taxon>
        <taxon>Propionibacteriales</taxon>
        <taxon>Propionibacteriaceae</taxon>
        <taxon>Naumannella</taxon>
    </lineage>
</organism>
<dbReference type="SUPFAM" id="SSF109635">
    <property type="entry name" value="DnaK suppressor protein DksA, alpha-hairpin domain"/>
    <property type="match status" value="1"/>
</dbReference>
<dbReference type="InterPro" id="IPR037187">
    <property type="entry name" value="DnaK_N"/>
</dbReference>
<dbReference type="AlphaFoldDB" id="A0A4R7JA04"/>
<dbReference type="Proteomes" id="UP000295371">
    <property type="component" value="Unassembled WGS sequence"/>
</dbReference>
<comment type="caution">
    <text evidence="6">The sequence shown here is derived from an EMBL/GenBank/DDBJ whole genome shotgun (WGS) entry which is preliminary data.</text>
</comment>
<sequence>MDEQLRTEFEALLHGHRRAVEDRIGERTAEIDILRSSRASEFTDDEHDPEGTTLSAEWTLREGLREADAAELEAIDAALDRLRDGTFGRCLRCGRQIPVERLRIRPTATLCVPCAARRDR</sequence>
<accession>A0A4R7JA04</accession>
<dbReference type="Gene3D" id="1.20.120.910">
    <property type="entry name" value="DksA, coiled-coil domain"/>
    <property type="match status" value="1"/>
</dbReference>
<evidence type="ECO:0000256" key="4">
    <source>
        <dbReference type="PROSITE-ProRule" id="PRU00510"/>
    </source>
</evidence>
<dbReference type="RefSeq" id="WP_166649208.1">
    <property type="nucleotide sequence ID" value="NZ_SOAW01000001.1"/>
</dbReference>
<feature type="zinc finger region" description="dksA C4-type" evidence="4">
    <location>
        <begin position="90"/>
        <end position="114"/>
    </location>
</feature>
<feature type="domain" description="Zinc finger DksA/TraR C4-type" evidence="5">
    <location>
        <begin position="85"/>
        <end position="120"/>
    </location>
</feature>
<protein>
    <submittedName>
        <fullName evidence="6">RNA polymerase-binding protein DksA</fullName>
    </submittedName>
</protein>
<keyword evidence="2" id="KW-0863">Zinc-finger</keyword>
<evidence type="ECO:0000313" key="7">
    <source>
        <dbReference type="Proteomes" id="UP000295371"/>
    </source>
</evidence>
<dbReference type="InterPro" id="IPR000962">
    <property type="entry name" value="Znf_DskA_TraR"/>
</dbReference>
<keyword evidence="7" id="KW-1185">Reference proteome</keyword>
<evidence type="ECO:0000256" key="3">
    <source>
        <dbReference type="ARBA" id="ARBA00022833"/>
    </source>
</evidence>
<dbReference type="PANTHER" id="PTHR33823">
    <property type="entry name" value="RNA POLYMERASE-BINDING TRANSCRIPTION FACTOR DKSA-RELATED"/>
    <property type="match status" value="1"/>
</dbReference>
<evidence type="ECO:0000256" key="2">
    <source>
        <dbReference type="ARBA" id="ARBA00022771"/>
    </source>
</evidence>
<dbReference type="SUPFAM" id="SSF57716">
    <property type="entry name" value="Glucocorticoid receptor-like (DNA-binding domain)"/>
    <property type="match status" value="1"/>
</dbReference>
<keyword evidence="3" id="KW-0862">Zinc</keyword>
<evidence type="ECO:0000313" key="6">
    <source>
        <dbReference type="EMBL" id="TDT34380.1"/>
    </source>
</evidence>
<dbReference type="PROSITE" id="PS51128">
    <property type="entry name" value="ZF_DKSA_2"/>
    <property type="match status" value="1"/>
</dbReference>
<dbReference type="EMBL" id="SOAW01000001">
    <property type="protein sequence ID" value="TDT34380.1"/>
    <property type="molecule type" value="Genomic_DNA"/>
</dbReference>
<dbReference type="GO" id="GO:0008270">
    <property type="term" value="F:zinc ion binding"/>
    <property type="evidence" value="ECO:0007669"/>
    <property type="project" value="UniProtKB-KW"/>
</dbReference>
<proteinExistence type="predicted"/>
<dbReference type="PANTHER" id="PTHR33823:SF4">
    <property type="entry name" value="GENERAL STRESS PROTEIN 16O"/>
    <property type="match status" value="1"/>
</dbReference>
<evidence type="ECO:0000259" key="5">
    <source>
        <dbReference type="Pfam" id="PF01258"/>
    </source>
</evidence>
<evidence type="ECO:0000256" key="1">
    <source>
        <dbReference type="ARBA" id="ARBA00022723"/>
    </source>
</evidence>
<reference evidence="6 7" key="1">
    <citation type="submission" date="2019-03" db="EMBL/GenBank/DDBJ databases">
        <title>Genomic Encyclopedia of Archaeal and Bacterial Type Strains, Phase II (KMG-II): from individual species to whole genera.</title>
        <authorList>
            <person name="Goeker M."/>
        </authorList>
    </citation>
    <scope>NUCLEOTIDE SEQUENCE [LARGE SCALE GENOMIC DNA]</scope>
    <source>
        <strain evidence="6 7">DSM 24323</strain>
    </source>
</reference>
<dbReference type="Pfam" id="PF01258">
    <property type="entry name" value="zf-dskA_traR"/>
    <property type="match status" value="1"/>
</dbReference>